<name>A0A0N1F6V9_9HYPH</name>
<feature type="domain" description="Double Cache" evidence="2">
    <location>
        <begin position="57"/>
        <end position="281"/>
    </location>
</feature>
<proteinExistence type="predicted"/>
<dbReference type="InterPro" id="IPR029151">
    <property type="entry name" value="Sensor-like_sf"/>
</dbReference>
<evidence type="ECO:0000313" key="3">
    <source>
        <dbReference type="EMBL" id="KPH82033.1"/>
    </source>
</evidence>
<sequence>MLRIDWKKLVSGAFPPALLIAAILGAMLWHQHDSLEKVAERDRGTQMRLVGSLLGSSFDQAAKFSLSLAESFARNPQIREAAAAGDRARLEALAEDAYQYLNRQASVQIFGFHSPDLRYLLRMHRPDQYGDDISSFRAMVVAANRLRRAQTGVEIGVAGIGIRGVAPVEQAGELVGTWEAGLDIRPLLDLVKTSTNTEIAVVAAHSLSGVPLDPKLPAVGDLTIMASTNDSLFSSFLRAYPTKPLRDIEIATRRFDGRAYGVMAQPLVDFSGRLIGLTLVLKEEPNADWRRLMTELWVIALCGGIIAFVGFLVLARKRRQAA</sequence>
<reference evidence="3 4" key="1">
    <citation type="submission" date="2015-07" db="EMBL/GenBank/DDBJ databases">
        <title>Whole genome sequencing of Bosea vaviloviae isolated from cave pool.</title>
        <authorList>
            <person name="Tan N.E.H."/>
            <person name="Lee Y.P."/>
            <person name="Gan H.M."/>
            <person name="Barton H."/>
            <person name="Savka M.A."/>
        </authorList>
    </citation>
    <scope>NUCLEOTIDE SEQUENCE [LARGE SCALE GENOMIC DNA]</scope>
    <source>
        <strain evidence="3 4">SD260</strain>
    </source>
</reference>
<keyword evidence="1" id="KW-0472">Membrane</keyword>
<comment type="caution">
    <text evidence="3">The sequence shown here is derived from an EMBL/GenBank/DDBJ whole genome shotgun (WGS) entry which is preliminary data.</text>
</comment>
<dbReference type="PATRIC" id="fig|1526658.3.peg.5633"/>
<dbReference type="SUPFAM" id="SSF103190">
    <property type="entry name" value="Sensory domain-like"/>
    <property type="match status" value="1"/>
</dbReference>
<protein>
    <recommendedName>
        <fullName evidence="2">Double Cache domain-containing protein</fullName>
    </recommendedName>
</protein>
<evidence type="ECO:0000259" key="2">
    <source>
        <dbReference type="Pfam" id="PF14827"/>
    </source>
</evidence>
<dbReference type="Proteomes" id="UP000037822">
    <property type="component" value="Unassembled WGS sequence"/>
</dbReference>
<organism evidence="3 4">
    <name type="scientific">Bosea vaviloviae</name>
    <dbReference type="NCBI Taxonomy" id="1526658"/>
    <lineage>
        <taxon>Bacteria</taxon>
        <taxon>Pseudomonadati</taxon>
        <taxon>Pseudomonadota</taxon>
        <taxon>Alphaproteobacteria</taxon>
        <taxon>Hyphomicrobiales</taxon>
        <taxon>Boseaceae</taxon>
        <taxon>Bosea</taxon>
    </lineage>
</organism>
<keyword evidence="1" id="KW-1133">Transmembrane helix</keyword>
<gene>
    <name evidence="3" type="ORF">AE618_06185</name>
</gene>
<accession>A0A0N1F6V9</accession>
<dbReference type="Gene3D" id="3.30.450.20">
    <property type="entry name" value="PAS domain"/>
    <property type="match status" value="1"/>
</dbReference>
<dbReference type="AlphaFoldDB" id="A0A0N1F6V9"/>
<dbReference type="Pfam" id="PF14827">
    <property type="entry name" value="dCache_3"/>
    <property type="match status" value="1"/>
</dbReference>
<dbReference type="EMBL" id="LGSZ01000025">
    <property type="protein sequence ID" value="KPH82033.1"/>
    <property type="molecule type" value="Genomic_DNA"/>
</dbReference>
<evidence type="ECO:0000256" key="1">
    <source>
        <dbReference type="SAM" id="Phobius"/>
    </source>
</evidence>
<feature type="transmembrane region" description="Helical" evidence="1">
    <location>
        <begin position="296"/>
        <end position="315"/>
    </location>
</feature>
<dbReference type="InterPro" id="IPR029150">
    <property type="entry name" value="dCache_3"/>
</dbReference>
<keyword evidence="4" id="KW-1185">Reference proteome</keyword>
<keyword evidence="1" id="KW-0812">Transmembrane</keyword>
<evidence type="ECO:0000313" key="4">
    <source>
        <dbReference type="Proteomes" id="UP000037822"/>
    </source>
</evidence>